<feature type="domain" description="DUF6879" evidence="1">
    <location>
        <begin position="7"/>
        <end position="170"/>
    </location>
</feature>
<accession>A0ABV6M2T8</accession>
<evidence type="ECO:0000313" key="3">
    <source>
        <dbReference type="Proteomes" id="UP001589867"/>
    </source>
</evidence>
<dbReference type="InterPro" id="IPR049244">
    <property type="entry name" value="DUF6879"/>
</dbReference>
<evidence type="ECO:0000313" key="2">
    <source>
        <dbReference type="EMBL" id="MFC0529005.1"/>
    </source>
</evidence>
<organism evidence="2 3">
    <name type="scientific">Phytohabitans kaempferiae</name>
    <dbReference type="NCBI Taxonomy" id="1620943"/>
    <lineage>
        <taxon>Bacteria</taxon>
        <taxon>Bacillati</taxon>
        <taxon>Actinomycetota</taxon>
        <taxon>Actinomycetes</taxon>
        <taxon>Micromonosporales</taxon>
        <taxon>Micromonosporaceae</taxon>
    </lineage>
</organism>
<comment type="caution">
    <text evidence="2">The sequence shown here is derived from an EMBL/GenBank/DDBJ whole genome shotgun (WGS) entry which is preliminary data.</text>
</comment>
<dbReference type="Pfam" id="PF21806">
    <property type="entry name" value="DUF6879"/>
    <property type="match status" value="1"/>
</dbReference>
<proteinExistence type="predicted"/>
<dbReference type="EMBL" id="JBHLUH010000023">
    <property type="protein sequence ID" value="MFC0529005.1"/>
    <property type="molecule type" value="Genomic_DNA"/>
</dbReference>
<name>A0ABV6M2T8_9ACTN</name>
<gene>
    <name evidence="2" type="ORF">ACFFIA_15195</name>
</gene>
<sequence>MKRLAGEDFNRLFSTYVHTAFRLETRDHYAVSDEAEAFRRFLAGEPYDLDWHQTWLAGIRSITASGRRMQRVRLVSKPPTDYQRFELAVTPANLEAGEDIRILPRSRVAGLGLPDYDFWLFDDTLLGIMHFDADGLFQGIEMIEDSTTVAAHNAARDRAIRHAISYADYSASNQFGL</sequence>
<protein>
    <submittedName>
        <fullName evidence="2">DUF6879 family protein</fullName>
    </submittedName>
</protein>
<dbReference type="RefSeq" id="WP_377251331.1">
    <property type="nucleotide sequence ID" value="NZ_JBHLUH010000023.1"/>
</dbReference>
<evidence type="ECO:0000259" key="1">
    <source>
        <dbReference type="Pfam" id="PF21806"/>
    </source>
</evidence>
<keyword evidence="3" id="KW-1185">Reference proteome</keyword>
<reference evidence="2 3" key="1">
    <citation type="submission" date="2024-09" db="EMBL/GenBank/DDBJ databases">
        <authorList>
            <person name="Sun Q."/>
            <person name="Mori K."/>
        </authorList>
    </citation>
    <scope>NUCLEOTIDE SEQUENCE [LARGE SCALE GENOMIC DNA]</scope>
    <source>
        <strain evidence="2 3">TBRC 3947</strain>
    </source>
</reference>
<dbReference type="Proteomes" id="UP001589867">
    <property type="component" value="Unassembled WGS sequence"/>
</dbReference>